<dbReference type="InterPro" id="IPR001867">
    <property type="entry name" value="OmpR/PhoB-type_DNA-bd"/>
</dbReference>
<evidence type="ECO:0000256" key="1">
    <source>
        <dbReference type="ARBA" id="ARBA00004496"/>
    </source>
</evidence>
<evidence type="ECO:0000313" key="12">
    <source>
        <dbReference type="EMBL" id="AHG92379.1"/>
    </source>
</evidence>
<sequence length="234" mass="25788">MDTQAAVLVVDDEPQIRRALRNLFGERGDVVLEAATGREALDLANAHAPDLVVLDIGLPDVSGDEVCRALRAQSAVPILVLSARHSEQEKVRLLDAGADDYLTKPFGPSELLARARALARRSRPSDAAAPEAVRSGDITIDFARRTVTRAGVLVHLTPTEWELLRTLAAHAGRTLTHRQLFDAVWRRDHGNAQQYLRVHVTHLRRKIEVDSSEPTLIVTEPGVGYRFEPPTRVA</sequence>
<dbReference type="PATRIC" id="fig|861299.3.peg.4897"/>
<evidence type="ECO:0000256" key="9">
    <source>
        <dbReference type="PROSITE-ProRule" id="PRU01091"/>
    </source>
</evidence>
<reference evidence="12 13" key="1">
    <citation type="journal article" date="2014" name="Genome Announc.">
        <title>Genome Sequence and Methylome of Soil Bacterium Gemmatirosa kalamazoonensis KBS708T, a Member of the Rarely Cultivated Gemmatimonadetes Phylum.</title>
        <authorList>
            <person name="Debruyn J.M."/>
            <person name="Radosevich M."/>
            <person name="Wommack K.E."/>
            <person name="Polson S.W."/>
            <person name="Hauser L.J."/>
            <person name="Fawaz M.N."/>
            <person name="Korlach J."/>
            <person name="Tsai Y.C."/>
        </authorList>
    </citation>
    <scope>NUCLEOTIDE SEQUENCE [LARGE SCALE GENOMIC DNA]</scope>
    <source>
        <strain evidence="12 13">KBS708</strain>
        <plasmid evidence="13">Plasmid 1</plasmid>
    </source>
</reference>
<dbReference type="Pfam" id="PF00486">
    <property type="entry name" value="Trans_reg_C"/>
    <property type="match status" value="1"/>
</dbReference>
<dbReference type="PANTHER" id="PTHR48111">
    <property type="entry name" value="REGULATOR OF RPOS"/>
    <property type="match status" value="1"/>
</dbReference>
<feature type="domain" description="OmpR/PhoB-type" evidence="11">
    <location>
        <begin position="130"/>
        <end position="229"/>
    </location>
</feature>
<protein>
    <submittedName>
        <fullName evidence="12">Response regulator receiver</fullName>
    </submittedName>
</protein>
<dbReference type="InterPro" id="IPR011006">
    <property type="entry name" value="CheY-like_superfamily"/>
</dbReference>
<keyword evidence="6 9" id="KW-0238">DNA-binding</keyword>
<keyword evidence="4" id="KW-0902">Two-component regulatory system</keyword>
<dbReference type="PROSITE" id="PS50110">
    <property type="entry name" value="RESPONSE_REGULATORY"/>
    <property type="match status" value="1"/>
</dbReference>
<gene>
    <name evidence="12" type="ORF">J421_4844</name>
</gene>
<dbReference type="GO" id="GO:0045893">
    <property type="term" value="P:positive regulation of DNA-templated transcription"/>
    <property type="evidence" value="ECO:0007669"/>
    <property type="project" value="UniProtKB-ARBA"/>
</dbReference>
<comment type="subcellular location">
    <subcellularLocation>
        <location evidence="1">Cytoplasm</location>
    </subcellularLocation>
</comment>
<keyword evidence="5" id="KW-0805">Transcription regulation</keyword>
<accession>W0RMW0</accession>
<dbReference type="AlphaFoldDB" id="W0RMW0"/>
<dbReference type="InParanoid" id="W0RMW0"/>
<dbReference type="HOGENOM" id="CLU_000445_30_8_0"/>
<dbReference type="GO" id="GO:0000156">
    <property type="term" value="F:phosphorelay response regulator activity"/>
    <property type="evidence" value="ECO:0007669"/>
    <property type="project" value="TreeGrafter"/>
</dbReference>
<dbReference type="EMBL" id="CP007129">
    <property type="protein sequence ID" value="AHG92379.1"/>
    <property type="molecule type" value="Genomic_DNA"/>
</dbReference>
<dbReference type="CDD" id="cd00383">
    <property type="entry name" value="trans_reg_C"/>
    <property type="match status" value="1"/>
</dbReference>
<dbReference type="Gene3D" id="3.40.50.2300">
    <property type="match status" value="1"/>
</dbReference>
<geneLocation type="plasmid" evidence="12 13">
    <name>1</name>
</geneLocation>
<dbReference type="InterPro" id="IPR039420">
    <property type="entry name" value="WalR-like"/>
</dbReference>
<keyword evidence="13" id="KW-1185">Reference proteome</keyword>
<dbReference type="FunCoup" id="W0RMW0">
    <property type="interactions" value="30"/>
</dbReference>
<name>W0RMW0_9BACT</name>
<evidence type="ECO:0000256" key="5">
    <source>
        <dbReference type="ARBA" id="ARBA00023015"/>
    </source>
</evidence>
<feature type="domain" description="Response regulatory" evidence="10">
    <location>
        <begin position="6"/>
        <end position="119"/>
    </location>
</feature>
<evidence type="ECO:0000259" key="11">
    <source>
        <dbReference type="PROSITE" id="PS51755"/>
    </source>
</evidence>
<dbReference type="Pfam" id="PF00072">
    <property type="entry name" value="Response_reg"/>
    <property type="match status" value="1"/>
</dbReference>
<evidence type="ECO:0000313" key="13">
    <source>
        <dbReference type="Proteomes" id="UP000019151"/>
    </source>
</evidence>
<dbReference type="GO" id="GO:0032993">
    <property type="term" value="C:protein-DNA complex"/>
    <property type="evidence" value="ECO:0007669"/>
    <property type="project" value="TreeGrafter"/>
</dbReference>
<proteinExistence type="predicted"/>
<dbReference type="Gene3D" id="1.10.10.10">
    <property type="entry name" value="Winged helix-like DNA-binding domain superfamily/Winged helix DNA-binding domain"/>
    <property type="match status" value="1"/>
</dbReference>
<dbReference type="SMART" id="SM00448">
    <property type="entry name" value="REC"/>
    <property type="match status" value="1"/>
</dbReference>
<dbReference type="GO" id="GO:0005829">
    <property type="term" value="C:cytosol"/>
    <property type="evidence" value="ECO:0007669"/>
    <property type="project" value="TreeGrafter"/>
</dbReference>
<dbReference type="InterPro" id="IPR036388">
    <property type="entry name" value="WH-like_DNA-bd_sf"/>
</dbReference>
<keyword evidence="2" id="KW-0963">Cytoplasm</keyword>
<evidence type="ECO:0000256" key="6">
    <source>
        <dbReference type="ARBA" id="ARBA00023125"/>
    </source>
</evidence>
<dbReference type="PANTHER" id="PTHR48111:SF50">
    <property type="entry name" value="KDP OPERON TRANSCRIPTIONAL REGULATORY PROTEIN KDPE"/>
    <property type="match status" value="1"/>
</dbReference>
<dbReference type="Gene3D" id="6.10.250.690">
    <property type="match status" value="1"/>
</dbReference>
<keyword evidence="12" id="KW-0614">Plasmid</keyword>
<dbReference type="RefSeq" id="WP_025413723.1">
    <property type="nucleotide sequence ID" value="NZ_CP007129.1"/>
</dbReference>
<dbReference type="OrthoDB" id="9790454at2"/>
<dbReference type="PROSITE" id="PS51755">
    <property type="entry name" value="OMPR_PHOB"/>
    <property type="match status" value="1"/>
</dbReference>
<keyword evidence="3 8" id="KW-0597">Phosphoprotein</keyword>
<evidence type="ECO:0000256" key="4">
    <source>
        <dbReference type="ARBA" id="ARBA00023012"/>
    </source>
</evidence>
<keyword evidence="7" id="KW-0804">Transcription</keyword>
<dbReference type="SUPFAM" id="SSF52172">
    <property type="entry name" value="CheY-like"/>
    <property type="match status" value="1"/>
</dbReference>
<feature type="modified residue" description="4-aspartylphosphate" evidence="8">
    <location>
        <position position="55"/>
    </location>
</feature>
<feature type="DNA-binding region" description="OmpR/PhoB-type" evidence="9">
    <location>
        <begin position="130"/>
        <end position="229"/>
    </location>
</feature>
<evidence type="ECO:0000256" key="2">
    <source>
        <dbReference type="ARBA" id="ARBA00022490"/>
    </source>
</evidence>
<dbReference type="InterPro" id="IPR001789">
    <property type="entry name" value="Sig_transdc_resp-reg_receiver"/>
</dbReference>
<organism evidence="12 13">
    <name type="scientific">Gemmatirosa kalamazoonensis</name>
    <dbReference type="NCBI Taxonomy" id="861299"/>
    <lineage>
        <taxon>Bacteria</taxon>
        <taxon>Pseudomonadati</taxon>
        <taxon>Gemmatimonadota</taxon>
        <taxon>Gemmatimonadia</taxon>
        <taxon>Gemmatimonadales</taxon>
        <taxon>Gemmatimonadaceae</taxon>
        <taxon>Gemmatirosa</taxon>
    </lineage>
</organism>
<dbReference type="FunFam" id="3.40.50.2300:FF:000021">
    <property type="entry name" value="Two-component system response regulator KdpE"/>
    <property type="match status" value="1"/>
</dbReference>
<evidence type="ECO:0000259" key="10">
    <source>
        <dbReference type="PROSITE" id="PS50110"/>
    </source>
</evidence>
<dbReference type="SMART" id="SM00862">
    <property type="entry name" value="Trans_reg_C"/>
    <property type="match status" value="1"/>
</dbReference>
<evidence type="ECO:0000256" key="8">
    <source>
        <dbReference type="PROSITE-ProRule" id="PRU00169"/>
    </source>
</evidence>
<evidence type="ECO:0000256" key="7">
    <source>
        <dbReference type="ARBA" id="ARBA00023163"/>
    </source>
</evidence>
<evidence type="ECO:0000256" key="3">
    <source>
        <dbReference type="ARBA" id="ARBA00022553"/>
    </source>
</evidence>
<dbReference type="GO" id="GO:0000987">
    <property type="term" value="F:cis-regulatory region sequence-specific DNA binding"/>
    <property type="evidence" value="ECO:0007669"/>
    <property type="project" value="UniProtKB-ARBA"/>
</dbReference>
<dbReference type="KEGG" id="gba:J421_4844"/>
<dbReference type="GO" id="GO:0042802">
    <property type="term" value="F:identical protein binding"/>
    <property type="evidence" value="ECO:0007669"/>
    <property type="project" value="UniProtKB-ARBA"/>
</dbReference>
<dbReference type="Proteomes" id="UP000019151">
    <property type="component" value="Plasmid 1"/>
</dbReference>